<accession>A0A4U0XKA6</accession>
<dbReference type="OrthoDB" id="3944408at2759"/>
<feature type="compositionally biased region" description="Basic and acidic residues" evidence="1">
    <location>
        <begin position="104"/>
        <end position="116"/>
    </location>
</feature>
<dbReference type="AlphaFoldDB" id="A0A4U0XKA6"/>
<feature type="domain" description="Myb-like DNA-binding" evidence="2">
    <location>
        <begin position="41"/>
        <end position="72"/>
    </location>
</feature>
<evidence type="ECO:0000313" key="3">
    <source>
        <dbReference type="EMBL" id="TKA77590.1"/>
    </source>
</evidence>
<reference evidence="3 4" key="1">
    <citation type="submission" date="2017-03" db="EMBL/GenBank/DDBJ databases">
        <title>Genomes of endolithic fungi from Antarctica.</title>
        <authorList>
            <person name="Coleine C."/>
            <person name="Masonjones S."/>
            <person name="Stajich J.E."/>
        </authorList>
    </citation>
    <scope>NUCLEOTIDE SEQUENCE [LARGE SCALE GENOMIC DNA]</scope>
    <source>
        <strain evidence="3 4">CCFEE 5187</strain>
    </source>
</reference>
<gene>
    <name evidence="3" type="ORF">B0A49_01743</name>
</gene>
<organism evidence="3 4">
    <name type="scientific">Cryomyces minteri</name>
    <dbReference type="NCBI Taxonomy" id="331657"/>
    <lineage>
        <taxon>Eukaryota</taxon>
        <taxon>Fungi</taxon>
        <taxon>Dikarya</taxon>
        <taxon>Ascomycota</taxon>
        <taxon>Pezizomycotina</taxon>
        <taxon>Dothideomycetes</taxon>
        <taxon>Dothideomycetes incertae sedis</taxon>
        <taxon>Cryomyces</taxon>
    </lineage>
</organism>
<dbReference type="Proteomes" id="UP000308768">
    <property type="component" value="Unassembled WGS sequence"/>
</dbReference>
<name>A0A4U0XKA6_9PEZI</name>
<dbReference type="InterPro" id="IPR054505">
    <property type="entry name" value="Myb_DNA-bind_8"/>
</dbReference>
<proteinExistence type="predicted"/>
<dbReference type="Pfam" id="PF22980">
    <property type="entry name" value="Myb_DNA-bind_8"/>
    <property type="match status" value="1"/>
</dbReference>
<feature type="region of interest" description="Disordered" evidence="1">
    <location>
        <begin position="72"/>
        <end position="118"/>
    </location>
</feature>
<evidence type="ECO:0000313" key="4">
    <source>
        <dbReference type="Proteomes" id="UP000308768"/>
    </source>
</evidence>
<evidence type="ECO:0000256" key="1">
    <source>
        <dbReference type="SAM" id="MobiDB-lite"/>
    </source>
</evidence>
<sequence>MPTDKAMAEFCFSMLKQLDLKAPVHHPDPTRPSAKLTNPFPQIDWNAVASDQNITNGHAARMRYFRFKAQMEGAPQTADQPGAPKRPRGRPPGSKNKNAVQGPLEKKAGSKKRGADEMVDAEYVDKRVKLEPYPPPAVVKREGGWARMKSEGGGESEGCMDDVPGMAEGTDVVTFVTAREAAPMVKVEASDQEQCKVGGDELGTAAATSTL</sequence>
<dbReference type="EMBL" id="NAJN01000181">
    <property type="protein sequence ID" value="TKA77590.1"/>
    <property type="molecule type" value="Genomic_DNA"/>
</dbReference>
<evidence type="ECO:0000259" key="2">
    <source>
        <dbReference type="Pfam" id="PF22980"/>
    </source>
</evidence>
<protein>
    <recommendedName>
        <fullName evidence="2">Myb-like DNA-binding domain-containing protein</fullName>
    </recommendedName>
</protein>
<dbReference type="STRING" id="331657.A0A4U0XKA6"/>
<keyword evidence="4" id="KW-1185">Reference proteome</keyword>
<comment type="caution">
    <text evidence="3">The sequence shown here is derived from an EMBL/GenBank/DDBJ whole genome shotgun (WGS) entry which is preliminary data.</text>
</comment>